<comment type="caution">
    <text evidence="2">The sequence shown here is derived from an EMBL/GenBank/DDBJ whole genome shotgun (WGS) entry which is preliminary data.</text>
</comment>
<dbReference type="InterPro" id="IPR037171">
    <property type="entry name" value="NagB/RpiA_transferase-like"/>
</dbReference>
<reference evidence="2 3" key="1">
    <citation type="submission" date="2020-01" db="EMBL/GenBank/DDBJ databases">
        <title>Insect and environment-associated Actinomycetes.</title>
        <authorList>
            <person name="Currrie C."/>
            <person name="Chevrette M."/>
            <person name="Carlson C."/>
            <person name="Stubbendieck R."/>
            <person name="Wendt-Pienkowski E."/>
        </authorList>
    </citation>
    <scope>NUCLEOTIDE SEQUENCE [LARGE SCALE GENOMIC DNA]</scope>
    <source>
        <strain evidence="2 3">SID10258</strain>
    </source>
</reference>
<feature type="domain" description="LUD" evidence="1">
    <location>
        <begin position="79"/>
        <end position="176"/>
    </location>
</feature>
<dbReference type="InterPro" id="IPR003741">
    <property type="entry name" value="LUD_dom"/>
</dbReference>
<feature type="non-terminal residue" evidence="2">
    <location>
        <position position="1"/>
    </location>
</feature>
<dbReference type="EMBL" id="JAAGLI010000945">
    <property type="protein sequence ID" value="NEA27701.1"/>
    <property type="molecule type" value="Genomic_DNA"/>
</dbReference>
<proteinExistence type="predicted"/>
<name>A0A6L9QQB2_9ACTN</name>
<dbReference type="Proteomes" id="UP000475532">
    <property type="component" value="Unassembled WGS sequence"/>
</dbReference>
<accession>A0A6L9QQB2</accession>
<organism evidence="2 3">
    <name type="scientific">Actinomadura bangladeshensis</name>
    <dbReference type="NCBI Taxonomy" id="453573"/>
    <lineage>
        <taxon>Bacteria</taxon>
        <taxon>Bacillati</taxon>
        <taxon>Actinomycetota</taxon>
        <taxon>Actinomycetes</taxon>
        <taxon>Streptosporangiales</taxon>
        <taxon>Thermomonosporaceae</taxon>
        <taxon>Actinomadura</taxon>
    </lineage>
</organism>
<dbReference type="SUPFAM" id="SSF100950">
    <property type="entry name" value="NagB/RpiA/CoA transferase-like"/>
    <property type="match status" value="1"/>
</dbReference>
<dbReference type="RefSeq" id="WP_163062281.1">
    <property type="nucleotide sequence ID" value="NZ_JAAGLI010000945.1"/>
</dbReference>
<protein>
    <recommendedName>
        <fullName evidence="1">LUD domain-containing protein</fullName>
    </recommendedName>
</protein>
<dbReference type="PANTHER" id="PTHR43682">
    <property type="entry name" value="LACTATE UTILIZATION PROTEIN C"/>
    <property type="match status" value="1"/>
</dbReference>
<sequence length="183" mass="19018">AEAATRADVVALFTERVADNRAAVRHVGADELGTAVAAALWAREAKQIAVPADLPYGWLAELDGVRALADTPPLDVDALADVDAVVTGCAAAIAQTGTVVLDGGRGQGRRALTLLPGFHLCVVHADQIVGTVPEAVTRLDPARPLTWISGPSATHGIEMRRVEGVHGPRHLEVLVVEDGLLAP</sequence>
<dbReference type="PANTHER" id="PTHR43682:SF1">
    <property type="entry name" value="LACTATE UTILIZATION PROTEIN C"/>
    <property type="match status" value="1"/>
</dbReference>
<evidence type="ECO:0000313" key="2">
    <source>
        <dbReference type="EMBL" id="NEA27701.1"/>
    </source>
</evidence>
<dbReference type="InterPro" id="IPR024185">
    <property type="entry name" value="FTHF_cligase-like_sf"/>
</dbReference>
<evidence type="ECO:0000259" key="1">
    <source>
        <dbReference type="Pfam" id="PF02589"/>
    </source>
</evidence>
<dbReference type="AlphaFoldDB" id="A0A6L9QQB2"/>
<dbReference type="Gene3D" id="3.40.50.10420">
    <property type="entry name" value="NagB/RpiA/CoA transferase-like"/>
    <property type="match status" value="1"/>
</dbReference>
<gene>
    <name evidence="2" type="ORF">G3I70_35170</name>
</gene>
<dbReference type="Pfam" id="PF02589">
    <property type="entry name" value="LUD_dom"/>
    <property type="match status" value="1"/>
</dbReference>
<evidence type="ECO:0000313" key="3">
    <source>
        <dbReference type="Proteomes" id="UP000475532"/>
    </source>
</evidence>